<dbReference type="GO" id="GO:0030672">
    <property type="term" value="C:synaptic vesicle membrane"/>
    <property type="evidence" value="ECO:0007669"/>
    <property type="project" value="TreeGrafter"/>
</dbReference>
<feature type="transmembrane region" description="Helical" evidence="5">
    <location>
        <begin position="172"/>
        <end position="190"/>
    </location>
</feature>
<sequence>MLMVVKFYLEKVGRVVKEVWLRSTSLFKVDHLQSQVNYDYLDEETDDLGRKPPNFLQRCVAHCPSCPTCSRCPCNCSTRFMLALLSSIGFCISFGIRCNMGVAVLQMTSNDTRRSEPAHLSIGQHNITLVRSPEFDWSPGIVGLVDSSFFWGYLVTQIPGGYLASKYPANRIFGIAIAISAFFNLLLPGACRVHFAVAMLVRILQGLVEGVTYPACHGIWRHWAPPLERSRLATMSFCGSYAGAVLGMPLSGILTDYLGWEACFYFYGVMGMLWLIVWLYFSSESPGKHKSISKEERSYIETTINENTVAIAHDKLIVPWKCFLKSLPVWAIIVANFCRSWSFYLMLITQPKYFLDSFHFDIAKSGMLSALPHLVMTIVVPIGGHMADTLRRRKLLSTTSVRKIFNCGGFGMEALFLLGVGLTNDTVTAISCLTVAVGFSGFAISGFNVNHLDIAPRYASILMGMSNGVGTLAGMFCPIVTEMLTKHRTPEEWDVVFIIAGVIHIVGVIFYAIFASGEKQPWADPPEETDPEEIAARTLKAANDIVLKEKNSTYGTNALYKTNLQTIQEPIINHSQEATTFAKDAANEETIQEEDQKL</sequence>
<dbReference type="GO" id="GO:0005313">
    <property type="term" value="F:L-glutamate transmembrane transporter activity"/>
    <property type="evidence" value="ECO:0007669"/>
    <property type="project" value="TreeGrafter"/>
</dbReference>
<dbReference type="GO" id="GO:0035249">
    <property type="term" value="P:synaptic transmission, glutamatergic"/>
    <property type="evidence" value="ECO:0007669"/>
    <property type="project" value="TreeGrafter"/>
</dbReference>
<feature type="transmembrane region" description="Helical" evidence="5">
    <location>
        <begin position="327"/>
        <end position="347"/>
    </location>
</feature>
<dbReference type="SUPFAM" id="SSF103473">
    <property type="entry name" value="MFS general substrate transporter"/>
    <property type="match status" value="1"/>
</dbReference>
<dbReference type="PROSITE" id="PS50850">
    <property type="entry name" value="MFS"/>
    <property type="match status" value="1"/>
</dbReference>
<dbReference type="GO" id="GO:0005326">
    <property type="term" value="F:neurotransmitter transmembrane transporter activity"/>
    <property type="evidence" value="ECO:0007669"/>
    <property type="project" value="TreeGrafter"/>
</dbReference>
<evidence type="ECO:0000256" key="5">
    <source>
        <dbReference type="SAM" id="Phobius"/>
    </source>
</evidence>
<proteinExistence type="evidence at transcript level"/>
<dbReference type="InterPro" id="IPR036259">
    <property type="entry name" value="MFS_trans_sf"/>
</dbReference>
<dbReference type="Gene3D" id="1.20.1250.20">
    <property type="entry name" value="MFS general substrate transporter like domains"/>
    <property type="match status" value="2"/>
</dbReference>
<reference evidence="7" key="1">
    <citation type="submission" date="2018-02" db="EMBL/GenBank/DDBJ databases">
        <title>Hirudo verbana central nervous system transcriptome analysis of ion channel and receptor content.</title>
        <authorList>
            <person name="Northcutt A.J."/>
            <person name="Schulz D.J."/>
            <person name="Mesce K.A."/>
        </authorList>
    </citation>
    <scope>NUCLEOTIDE SEQUENCE</scope>
</reference>
<feature type="domain" description="Major facilitator superfamily (MFS) profile" evidence="6">
    <location>
        <begin position="79"/>
        <end position="519"/>
    </location>
</feature>
<dbReference type="PANTHER" id="PTHR11662">
    <property type="entry name" value="SOLUTE CARRIER FAMILY 17"/>
    <property type="match status" value="1"/>
</dbReference>
<dbReference type="FunFam" id="1.20.1250.20:FF:000226">
    <property type="entry name" value="Vesicular GLUtamate transporter"/>
    <property type="match status" value="1"/>
</dbReference>
<keyword evidence="2 5" id="KW-0812">Transmembrane</keyword>
<dbReference type="InterPro" id="IPR020846">
    <property type="entry name" value="MFS_dom"/>
</dbReference>
<dbReference type="GO" id="GO:0050803">
    <property type="term" value="P:regulation of synapse structure or activity"/>
    <property type="evidence" value="ECO:0007669"/>
    <property type="project" value="TreeGrafter"/>
</dbReference>
<evidence type="ECO:0000256" key="3">
    <source>
        <dbReference type="ARBA" id="ARBA00022989"/>
    </source>
</evidence>
<dbReference type="EMBL" id="MG973415">
    <property type="protein sequence ID" value="AWJ68268.1"/>
    <property type="molecule type" value="mRNA"/>
</dbReference>
<feature type="transmembrane region" description="Helical" evidence="5">
    <location>
        <begin position="367"/>
        <end position="384"/>
    </location>
</feature>
<dbReference type="GO" id="GO:0060076">
    <property type="term" value="C:excitatory synapse"/>
    <property type="evidence" value="ECO:0007669"/>
    <property type="project" value="TreeGrafter"/>
</dbReference>
<evidence type="ECO:0000256" key="1">
    <source>
        <dbReference type="ARBA" id="ARBA00004141"/>
    </source>
</evidence>
<dbReference type="FunFam" id="1.20.1250.20:FF:000004">
    <property type="entry name" value="vesicular glutamate transporter 2 isoform X1"/>
    <property type="match status" value="1"/>
</dbReference>
<feature type="transmembrane region" description="Helical" evidence="5">
    <location>
        <begin position="404"/>
        <end position="422"/>
    </location>
</feature>
<protein>
    <submittedName>
        <fullName evidence="7">Putative vesicular glutamate transporter</fullName>
    </submittedName>
</protein>
<accession>A0A2S1WM54</accession>
<name>A0A2S1WM54_9ANNE</name>
<dbReference type="GO" id="GO:0098700">
    <property type="term" value="P:neurotransmitter loading into synaptic vesicle"/>
    <property type="evidence" value="ECO:0007669"/>
    <property type="project" value="TreeGrafter"/>
</dbReference>
<dbReference type="AlphaFoldDB" id="A0A2S1WM54"/>
<keyword evidence="4 5" id="KW-0472">Membrane</keyword>
<dbReference type="CDD" id="cd17382">
    <property type="entry name" value="MFS_SLC17A6_7_8_VGluT"/>
    <property type="match status" value="1"/>
</dbReference>
<dbReference type="PANTHER" id="PTHR11662:SF456">
    <property type="entry name" value="VESICULAR GLUTAMATE TRANSPORTER, ISOFORM A"/>
    <property type="match status" value="1"/>
</dbReference>
<keyword evidence="3 5" id="KW-1133">Transmembrane helix</keyword>
<dbReference type="InterPro" id="IPR050382">
    <property type="entry name" value="MFS_Na/Anion_cotransporter"/>
</dbReference>
<comment type="subcellular location">
    <subcellularLocation>
        <location evidence="1">Membrane</location>
        <topology evidence="1">Multi-pass membrane protein</topology>
    </subcellularLocation>
</comment>
<feature type="transmembrane region" description="Helical" evidence="5">
    <location>
        <begin position="461"/>
        <end position="481"/>
    </location>
</feature>
<evidence type="ECO:0000313" key="7">
    <source>
        <dbReference type="EMBL" id="AWJ68268.1"/>
    </source>
</evidence>
<feature type="transmembrane region" description="Helical" evidence="5">
    <location>
        <begin position="264"/>
        <end position="281"/>
    </location>
</feature>
<evidence type="ECO:0000256" key="4">
    <source>
        <dbReference type="ARBA" id="ARBA00023136"/>
    </source>
</evidence>
<organism evidence="7">
    <name type="scientific">Hirudo verbana</name>
    <dbReference type="NCBI Taxonomy" id="311461"/>
    <lineage>
        <taxon>Eukaryota</taxon>
        <taxon>Metazoa</taxon>
        <taxon>Spiralia</taxon>
        <taxon>Lophotrochozoa</taxon>
        <taxon>Annelida</taxon>
        <taxon>Clitellata</taxon>
        <taxon>Hirudinea</taxon>
        <taxon>Hirudinida</taxon>
        <taxon>Hirudiniformes</taxon>
        <taxon>Hirudinidae</taxon>
        <taxon>Hirudo</taxon>
    </lineage>
</organism>
<evidence type="ECO:0000259" key="6">
    <source>
        <dbReference type="PROSITE" id="PS50850"/>
    </source>
</evidence>
<dbReference type="InterPro" id="IPR011701">
    <property type="entry name" value="MFS"/>
</dbReference>
<feature type="transmembrane region" description="Helical" evidence="5">
    <location>
        <begin position="428"/>
        <end position="449"/>
    </location>
</feature>
<dbReference type="Pfam" id="PF07690">
    <property type="entry name" value="MFS_1"/>
    <property type="match status" value="1"/>
</dbReference>
<evidence type="ECO:0000256" key="2">
    <source>
        <dbReference type="ARBA" id="ARBA00022692"/>
    </source>
</evidence>
<feature type="transmembrane region" description="Helical" evidence="5">
    <location>
        <begin position="232"/>
        <end position="252"/>
    </location>
</feature>
<feature type="transmembrane region" description="Helical" evidence="5">
    <location>
        <begin position="493"/>
        <end position="514"/>
    </location>
</feature>